<keyword evidence="5" id="KW-0175">Coiled coil</keyword>
<dbReference type="Gene3D" id="1.20.120.910">
    <property type="entry name" value="DksA, coiled-coil domain"/>
    <property type="match status" value="1"/>
</dbReference>
<evidence type="ECO:0000256" key="4">
    <source>
        <dbReference type="PROSITE-ProRule" id="PRU00510"/>
    </source>
</evidence>
<evidence type="ECO:0000313" key="8">
    <source>
        <dbReference type="Proteomes" id="UP000230481"/>
    </source>
</evidence>
<dbReference type="AlphaFoldDB" id="A0A2M6WVZ1"/>
<dbReference type="SUPFAM" id="SSF57716">
    <property type="entry name" value="Glucocorticoid receptor-like (DNA-binding domain)"/>
    <property type="match status" value="1"/>
</dbReference>
<gene>
    <name evidence="7" type="ORF">COT82_00860</name>
</gene>
<protein>
    <recommendedName>
        <fullName evidence="6">Zinc finger DksA/TraR C4-type domain-containing protein</fullName>
    </recommendedName>
</protein>
<name>A0A2M6WVZ1_9BACT</name>
<evidence type="ECO:0000256" key="2">
    <source>
        <dbReference type="ARBA" id="ARBA00022771"/>
    </source>
</evidence>
<feature type="zinc finger region" description="dksA C4-type" evidence="4">
    <location>
        <begin position="94"/>
        <end position="118"/>
    </location>
</feature>
<dbReference type="PANTHER" id="PTHR33823:SF4">
    <property type="entry name" value="GENERAL STRESS PROTEIN 16O"/>
    <property type="match status" value="1"/>
</dbReference>
<sequence>MENINTQYFKEKLEAELKILTEELQKIARINSSNPNDWEPIPAVMDTLESDKNEVSDRIEAFEENKALTKELEIRFFNIKNALKKIENGKYGICESTGEQIPIARLEANPAAKTCMEHLEK</sequence>
<dbReference type="EMBL" id="PFAA01000020">
    <property type="protein sequence ID" value="PIT96866.1"/>
    <property type="molecule type" value="Genomic_DNA"/>
</dbReference>
<accession>A0A2M6WVZ1</accession>
<dbReference type="GO" id="GO:0008270">
    <property type="term" value="F:zinc ion binding"/>
    <property type="evidence" value="ECO:0007669"/>
    <property type="project" value="UniProtKB-KW"/>
</dbReference>
<feature type="coiled-coil region" evidence="5">
    <location>
        <begin position="10"/>
        <end position="65"/>
    </location>
</feature>
<evidence type="ECO:0000256" key="1">
    <source>
        <dbReference type="ARBA" id="ARBA00022723"/>
    </source>
</evidence>
<dbReference type="Proteomes" id="UP000230481">
    <property type="component" value="Unassembled WGS sequence"/>
</dbReference>
<dbReference type="InterPro" id="IPR000962">
    <property type="entry name" value="Znf_DskA_TraR"/>
</dbReference>
<keyword evidence="3" id="KW-0862">Zinc</keyword>
<proteinExistence type="predicted"/>
<dbReference type="PANTHER" id="PTHR33823">
    <property type="entry name" value="RNA POLYMERASE-BINDING TRANSCRIPTION FACTOR DKSA-RELATED"/>
    <property type="match status" value="1"/>
</dbReference>
<feature type="domain" description="Zinc finger DksA/TraR C4-type" evidence="6">
    <location>
        <begin position="89"/>
        <end position="117"/>
    </location>
</feature>
<evidence type="ECO:0000259" key="6">
    <source>
        <dbReference type="Pfam" id="PF01258"/>
    </source>
</evidence>
<reference evidence="8" key="1">
    <citation type="submission" date="2017-09" db="EMBL/GenBank/DDBJ databases">
        <title>Depth-based differentiation of microbial function through sediment-hosted aquifers and enrichment of novel symbionts in the deep terrestrial subsurface.</title>
        <authorList>
            <person name="Probst A.J."/>
            <person name="Ladd B."/>
            <person name="Jarett J.K."/>
            <person name="Geller-Mcgrath D.E."/>
            <person name="Sieber C.M.K."/>
            <person name="Emerson J.B."/>
            <person name="Anantharaman K."/>
            <person name="Thomas B.C."/>
            <person name="Malmstrom R."/>
            <person name="Stieglmeier M."/>
            <person name="Klingl A."/>
            <person name="Woyke T."/>
            <person name="Ryan C.M."/>
            <person name="Banfield J.F."/>
        </authorList>
    </citation>
    <scope>NUCLEOTIDE SEQUENCE [LARGE SCALE GENOMIC DNA]</scope>
</reference>
<comment type="caution">
    <text evidence="7">The sequence shown here is derived from an EMBL/GenBank/DDBJ whole genome shotgun (WGS) entry which is preliminary data.</text>
</comment>
<dbReference type="PROSITE" id="PS51128">
    <property type="entry name" value="ZF_DKSA_2"/>
    <property type="match status" value="1"/>
</dbReference>
<keyword evidence="1" id="KW-0479">Metal-binding</keyword>
<evidence type="ECO:0000313" key="7">
    <source>
        <dbReference type="EMBL" id="PIT96866.1"/>
    </source>
</evidence>
<dbReference type="Pfam" id="PF01258">
    <property type="entry name" value="zf-dskA_traR"/>
    <property type="match status" value="1"/>
</dbReference>
<evidence type="ECO:0000256" key="3">
    <source>
        <dbReference type="ARBA" id="ARBA00022833"/>
    </source>
</evidence>
<evidence type="ECO:0000256" key="5">
    <source>
        <dbReference type="SAM" id="Coils"/>
    </source>
</evidence>
<keyword evidence="2" id="KW-0863">Zinc-finger</keyword>
<organism evidence="7 8">
    <name type="scientific">Candidatus Campbellbacteria bacterium CG10_big_fil_rev_8_21_14_0_10_35_52</name>
    <dbReference type="NCBI Taxonomy" id="1974527"/>
    <lineage>
        <taxon>Bacteria</taxon>
        <taxon>Candidatus Campbelliibacteriota</taxon>
    </lineage>
</organism>